<name>A0ABU8NFA7_9PSEU</name>
<evidence type="ECO:0000256" key="1">
    <source>
        <dbReference type="SAM" id="MobiDB-lite"/>
    </source>
</evidence>
<dbReference type="RefSeq" id="WP_337718741.1">
    <property type="nucleotide sequence ID" value="NZ_JBBEGL010000014.1"/>
</dbReference>
<evidence type="ECO:0000313" key="3">
    <source>
        <dbReference type="Proteomes" id="UP001370100"/>
    </source>
</evidence>
<reference evidence="2 3" key="1">
    <citation type="submission" date="2024-03" db="EMBL/GenBank/DDBJ databases">
        <title>Actinomycetospora sp. OC33-EN06, a novel actinomycete isolated from wild orchid (Aerides multiflora).</title>
        <authorList>
            <person name="Suriyachadkun C."/>
        </authorList>
    </citation>
    <scope>NUCLEOTIDE SEQUENCE [LARGE SCALE GENOMIC DNA]</scope>
    <source>
        <strain evidence="2 3">OC33-EN06</strain>
    </source>
</reference>
<dbReference type="Proteomes" id="UP001370100">
    <property type="component" value="Unassembled WGS sequence"/>
</dbReference>
<gene>
    <name evidence="2" type="ORF">WCD41_29070</name>
</gene>
<sequence length="113" mass="12135">MTVPPGGALVQRRREESPSRSDQQIHSPTLGGRAQELSAWHDELGERRAAAVRSPAQRQATLDTVRRCAAAAHDAAVLARGLKDDARARFARVRRRAGELANPPAAPLAGATR</sequence>
<keyword evidence="3" id="KW-1185">Reference proteome</keyword>
<protein>
    <submittedName>
        <fullName evidence="2">Uncharacterized protein</fullName>
    </submittedName>
</protein>
<evidence type="ECO:0000313" key="2">
    <source>
        <dbReference type="EMBL" id="MEJ2890542.1"/>
    </source>
</evidence>
<feature type="region of interest" description="Disordered" evidence="1">
    <location>
        <begin position="1"/>
        <end position="32"/>
    </location>
</feature>
<comment type="caution">
    <text evidence="2">The sequence shown here is derived from an EMBL/GenBank/DDBJ whole genome shotgun (WGS) entry which is preliminary data.</text>
</comment>
<dbReference type="EMBL" id="JBBEGL010000014">
    <property type="protein sequence ID" value="MEJ2890542.1"/>
    <property type="molecule type" value="Genomic_DNA"/>
</dbReference>
<organism evidence="2 3">
    <name type="scientific">Actinomycetospora aeridis</name>
    <dbReference type="NCBI Taxonomy" id="3129231"/>
    <lineage>
        <taxon>Bacteria</taxon>
        <taxon>Bacillati</taxon>
        <taxon>Actinomycetota</taxon>
        <taxon>Actinomycetes</taxon>
        <taxon>Pseudonocardiales</taxon>
        <taxon>Pseudonocardiaceae</taxon>
        <taxon>Actinomycetospora</taxon>
    </lineage>
</organism>
<accession>A0ABU8NFA7</accession>
<proteinExistence type="predicted"/>